<accession>A0A4Z2IRK3</accession>
<comment type="caution">
    <text evidence="2">The sequence shown here is derived from an EMBL/GenBank/DDBJ whole genome shotgun (WGS) entry which is preliminary data.</text>
</comment>
<name>A0A4Z2IRK3_9TELE</name>
<feature type="compositionally biased region" description="Gly residues" evidence="1">
    <location>
        <begin position="1"/>
        <end position="13"/>
    </location>
</feature>
<feature type="region of interest" description="Disordered" evidence="1">
    <location>
        <begin position="1"/>
        <end position="24"/>
    </location>
</feature>
<evidence type="ECO:0000256" key="1">
    <source>
        <dbReference type="SAM" id="MobiDB-lite"/>
    </source>
</evidence>
<dbReference type="AlphaFoldDB" id="A0A4Z2IRK3"/>
<reference evidence="2 3" key="1">
    <citation type="submission" date="2019-03" db="EMBL/GenBank/DDBJ databases">
        <title>First draft genome of Liparis tanakae, snailfish: a comprehensive survey of snailfish specific genes.</title>
        <authorList>
            <person name="Kim W."/>
            <person name="Song I."/>
            <person name="Jeong J.-H."/>
            <person name="Kim D."/>
            <person name="Kim S."/>
            <person name="Ryu S."/>
            <person name="Song J.Y."/>
            <person name="Lee S.K."/>
        </authorList>
    </citation>
    <scope>NUCLEOTIDE SEQUENCE [LARGE SCALE GENOMIC DNA]</scope>
    <source>
        <tissue evidence="2">Muscle</tissue>
    </source>
</reference>
<keyword evidence="3" id="KW-1185">Reference proteome</keyword>
<evidence type="ECO:0000313" key="2">
    <source>
        <dbReference type="EMBL" id="TNN79872.1"/>
    </source>
</evidence>
<gene>
    <name evidence="2" type="ORF">EYF80_009909</name>
</gene>
<dbReference type="Proteomes" id="UP000314294">
    <property type="component" value="Unassembled WGS sequence"/>
</dbReference>
<organism evidence="2 3">
    <name type="scientific">Liparis tanakae</name>
    <name type="common">Tanaka's snailfish</name>
    <dbReference type="NCBI Taxonomy" id="230148"/>
    <lineage>
        <taxon>Eukaryota</taxon>
        <taxon>Metazoa</taxon>
        <taxon>Chordata</taxon>
        <taxon>Craniata</taxon>
        <taxon>Vertebrata</taxon>
        <taxon>Euteleostomi</taxon>
        <taxon>Actinopterygii</taxon>
        <taxon>Neopterygii</taxon>
        <taxon>Teleostei</taxon>
        <taxon>Neoteleostei</taxon>
        <taxon>Acanthomorphata</taxon>
        <taxon>Eupercaria</taxon>
        <taxon>Perciformes</taxon>
        <taxon>Cottioidei</taxon>
        <taxon>Cottales</taxon>
        <taxon>Liparidae</taxon>
        <taxon>Liparis</taxon>
    </lineage>
</organism>
<dbReference type="EMBL" id="SRLO01000060">
    <property type="protein sequence ID" value="TNN79872.1"/>
    <property type="molecule type" value="Genomic_DNA"/>
</dbReference>
<evidence type="ECO:0000313" key="3">
    <source>
        <dbReference type="Proteomes" id="UP000314294"/>
    </source>
</evidence>
<protein>
    <submittedName>
        <fullName evidence="2">Uncharacterized protein</fullName>
    </submittedName>
</protein>
<sequence length="74" mass="8104">MGTGRGRGNGGPEHNGPQRRLDRKTACNRATEAMCLTEASRPRRPSIVFTRELRGRPCGLLRSELANGLKPKCS</sequence>
<proteinExistence type="predicted"/>